<keyword evidence="5" id="KW-0592">Phosphate transport</keyword>
<dbReference type="RefSeq" id="WP_013496057.1">
    <property type="nucleotide sequence ID" value="NC_014831.1"/>
</dbReference>
<evidence type="ECO:0000256" key="6">
    <source>
        <dbReference type="ARBA" id="ARBA00022692"/>
    </source>
</evidence>
<dbReference type="PANTHER" id="PTHR42922:SF1">
    <property type="entry name" value="PHOSPHATE TRANSPORT SYSTEM PERMEASE PROTEIN PSTA"/>
    <property type="match status" value="1"/>
</dbReference>
<accession>E6SH92</accession>
<gene>
    <name evidence="11" type="ordered locus">Tmar_1647</name>
</gene>
<dbReference type="NCBIfam" id="TIGR00974">
    <property type="entry name" value="3a0107s02c"/>
    <property type="match status" value="1"/>
</dbReference>
<evidence type="ECO:0000256" key="8">
    <source>
        <dbReference type="ARBA" id="ARBA00023136"/>
    </source>
</evidence>
<dbReference type="InterPro" id="IPR035906">
    <property type="entry name" value="MetI-like_sf"/>
</dbReference>
<dbReference type="OrthoDB" id="9785113at2"/>
<dbReference type="Gene3D" id="1.10.3720.10">
    <property type="entry name" value="MetI-like"/>
    <property type="match status" value="1"/>
</dbReference>
<sequence length="295" mass="31045">MMQPAENANPFAPDPVLRRRVVADRVLRWLPVLATGIVLVPLAIVMAYVVREGMAAISWEFLTSLPGAVTERGGGVGNGIVGTLIVVLVASLMAVPVGILAGIYLAEFGDGRLGALLRFLTEVLSGVPSIVVGLFIYGLVVIRTGTFSALAGSMALAVIMLPLVTRTTEEMLRLVPGAVREAGLALGISPWKVTLRIVLPAAAGGVLTGVMLAVARIAGETAPLLFTALNNNFWSWRLDQPIATLSVQVFTFALTPFENAQQKAWGGAFILIMLVLVLNVVARTLVARRQGGGAS</sequence>
<dbReference type="PANTHER" id="PTHR42922">
    <property type="entry name" value="PHOSPHATE TRANSPORT SYSTEM PERMEASE PROTEIN PSTA"/>
    <property type="match status" value="1"/>
</dbReference>
<name>E6SH92_THEM7</name>
<dbReference type="GO" id="GO:0005886">
    <property type="term" value="C:plasma membrane"/>
    <property type="evidence" value="ECO:0007669"/>
    <property type="project" value="UniProtKB-SubCell"/>
</dbReference>
<feature type="transmembrane region" description="Helical" evidence="9">
    <location>
        <begin position="197"/>
        <end position="218"/>
    </location>
</feature>
<evidence type="ECO:0000256" key="5">
    <source>
        <dbReference type="ARBA" id="ARBA00022592"/>
    </source>
</evidence>
<evidence type="ECO:0000256" key="4">
    <source>
        <dbReference type="ARBA" id="ARBA00022475"/>
    </source>
</evidence>
<dbReference type="Pfam" id="PF00528">
    <property type="entry name" value="BPD_transp_1"/>
    <property type="match status" value="1"/>
</dbReference>
<dbReference type="GO" id="GO:0035435">
    <property type="term" value="P:phosphate ion transmembrane transport"/>
    <property type="evidence" value="ECO:0007669"/>
    <property type="project" value="InterPro"/>
</dbReference>
<dbReference type="eggNOG" id="COG0581">
    <property type="taxonomic scope" value="Bacteria"/>
</dbReference>
<evidence type="ECO:0000256" key="7">
    <source>
        <dbReference type="ARBA" id="ARBA00022989"/>
    </source>
</evidence>
<keyword evidence="6 9" id="KW-0812">Transmembrane</keyword>
<organism evidence="11 12">
    <name type="scientific">Thermaerobacter marianensis (strain ATCC 700841 / DSM 12885 / JCM 10246 / 7p75a)</name>
    <dbReference type="NCBI Taxonomy" id="644966"/>
    <lineage>
        <taxon>Bacteria</taxon>
        <taxon>Bacillati</taxon>
        <taxon>Bacillota</taxon>
        <taxon>Clostridia</taxon>
        <taxon>Eubacteriales</taxon>
        <taxon>Clostridiales Family XVII. Incertae Sedis</taxon>
        <taxon>Thermaerobacter</taxon>
    </lineage>
</organism>
<protein>
    <recommendedName>
        <fullName evidence="9">Phosphate transport system permease protein PstA</fullName>
    </recommendedName>
</protein>
<feature type="transmembrane region" description="Helical" evidence="9">
    <location>
        <begin position="146"/>
        <end position="164"/>
    </location>
</feature>
<evidence type="ECO:0000256" key="3">
    <source>
        <dbReference type="ARBA" id="ARBA00022448"/>
    </source>
</evidence>
<feature type="transmembrane region" description="Helical" evidence="9">
    <location>
        <begin position="264"/>
        <end position="286"/>
    </location>
</feature>
<keyword evidence="4 9" id="KW-1003">Cell membrane</keyword>
<evidence type="ECO:0000313" key="11">
    <source>
        <dbReference type="EMBL" id="ADU51756.1"/>
    </source>
</evidence>
<comment type="similarity">
    <text evidence="2 9">Belongs to the binding-protein-dependent transport system permease family. CysTW subfamily.</text>
</comment>
<dbReference type="HOGENOM" id="CLU_033621_2_0_9"/>
<proteinExistence type="inferred from homology"/>
<dbReference type="EMBL" id="CP002344">
    <property type="protein sequence ID" value="ADU51756.1"/>
    <property type="molecule type" value="Genomic_DNA"/>
</dbReference>
<keyword evidence="12" id="KW-1185">Reference proteome</keyword>
<dbReference type="PROSITE" id="PS50928">
    <property type="entry name" value="ABC_TM1"/>
    <property type="match status" value="1"/>
</dbReference>
<feature type="domain" description="ABC transmembrane type-1" evidence="10">
    <location>
        <begin position="80"/>
        <end position="282"/>
    </location>
</feature>
<feature type="transmembrane region" description="Helical" evidence="9">
    <location>
        <begin position="117"/>
        <end position="140"/>
    </location>
</feature>
<evidence type="ECO:0000313" key="12">
    <source>
        <dbReference type="Proteomes" id="UP000008915"/>
    </source>
</evidence>
<dbReference type="STRING" id="644966.Tmar_1647"/>
<comment type="subcellular location">
    <subcellularLocation>
        <location evidence="1 9">Cell membrane</location>
        <topology evidence="1 9">Multi-pass membrane protein</topology>
    </subcellularLocation>
</comment>
<evidence type="ECO:0000256" key="9">
    <source>
        <dbReference type="RuleBase" id="RU363043"/>
    </source>
</evidence>
<evidence type="ECO:0000256" key="2">
    <source>
        <dbReference type="ARBA" id="ARBA00007069"/>
    </source>
</evidence>
<dbReference type="AlphaFoldDB" id="E6SH92"/>
<keyword evidence="7 9" id="KW-1133">Transmembrane helix</keyword>
<feature type="transmembrane region" description="Helical" evidence="9">
    <location>
        <begin position="80"/>
        <end position="105"/>
    </location>
</feature>
<keyword evidence="8 9" id="KW-0472">Membrane</keyword>
<dbReference type="InterPro" id="IPR005672">
    <property type="entry name" value="Phosphate_PstA"/>
</dbReference>
<evidence type="ECO:0000259" key="10">
    <source>
        <dbReference type="PROSITE" id="PS50928"/>
    </source>
</evidence>
<reference evidence="11 12" key="1">
    <citation type="journal article" date="2010" name="Stand. Genomic Sci.">
        <title>Complete genome sequence of Thermaerobacter marianensis type strain (7p75a).</title>
        <authorList>
            <person name="Han C."/>
            <person name="Gu W."/>
            <person name="Zhang X."/>
            <person name="Lapidus A."/>
            <person name="Nolan M."/>
            <person name="Copeland A."/>
            <person name="Lucas S."/>
            <person name="Del Rio T.G."/>
            <person name="Tice H."/>
            <person name="Cheng J.F."/>
            <person name="Tapia R."/>
            <person name="Goodwin L."/>
            <person name="Pitluck S."/>
            <person name="Pagani I."/>
            <person name="Ivanova N."/>
            <person name="Mavromatis K."/>
            <person name="Mikhailova N."/>
            <person name="Pati A."/>
            <person name="Chen A."/>
            <person name="Palaniappan K."/>
            <person name="Land M."/>
            <person name="Hauser L."/>
            <person name="Chang Y.J."/>
            <person name="Jeffries C.D."/>
            <person name="Schneider S."/>
            <person name="Rohde M."/>
            <person name="Goker M."/>
            <person name="Pukall R."/>
            <person name="Woyke T."/>
            <person name="Bristow J."/>
            <person name="Eisen J.A."/>
            <person name="Markowitz V."/>
            <person name="Hugenholtz P."/>
            <person name="Kyrpides N.C."/>
            <person name="Klenk H.P."/>
            <person name="Detter J.C."/>
        </authorList>
    </citation>
    <scope>NUCLEOTIDE SEQUENCE [LARGE SCALE GENOMIC DNA]</scope>
    <source>
        <strain evidence="12">ATCC 700841 / DSM 12885 / JCM 10246 / 7p75a</strain>
    </source>
</reference>
<dbReference type="InterPro" id="IPR051408">
    <property type="entry name" value="Phosphate_transprt_permease"/>
</dbReference>
<reference evidence="12" key="2">
    <citation type="journal article" date="2010" name="Stand. Genomic Sci.">
        <title>Complete genome sequence of Thermaerobacter marianensis type strain (7p75aT).</title>
        <authorList>
            <person name="Han C."/>
            <person name="Gu W."/>
            <person name="Zhang X."/>
            <person name="Lapidus A."/>
            <person name="Nolan M."/>
            <person name="Copeland A."/>
            <person name="Lucas S."/>
            <person name="Glavina Del Rio T."/>
            <person name="Tice H."/>
            <person name="Cheng J."/>
            <person name="Tapia R."/>
            <person name="Goodwin L."/>
            <person name="Pitluck S."/>
            <person name="Pagani I."/>
            <person name="Ivanova N."/>
            <person name="Mavromatis K."/>
            <person name="Mikhailova N."/>
            <person name="Pati A."/>
            <person name="Chen A."/>
            <person name="Palaniappan K."/>
            <person name="Land M."/>
            <person name="Hauser L."/>
            <person name="Chang Y."/>
            <person name="Jeffries C."/>
            <person name="Schneider S."/>
            <person name="Rohde M."/>
            <person name="Goker M."/>
            <person name="Pukall R."/>
            <person name="Woyke T."/>
            <person name="Bristow J."/>
            <person name="Eisen J."/>
            <person name="Markowitz V."/>
            <person name="Hugenholtz P."/>
            <person name="Kyrpides N."/>
            <person name="Klenk H."/>
            <person name="Detter J."/>
        </authorList>
    </citation>
    <scope>NUCLEOTIDE SEQUENCE [LARGE SCALE GENOMIC DNA]</scope>
    <source>
        <strain evidence="12">ATCC 700841 / DSM 12885 / JCM 10246 / 7p75a</strain>
    </source>
</reference>
<dbReference type="CDD" id="cd06261">
    <property type="entry name" value="TM_PBP2"/>
    <property type="match status" value="1"/>
</dbReference>
<dbReference type="Proteomes" id="UP000008915">
    <property type="component" value="Chromosome"/>
</dbReference>
<feature type="transmembrane region" description="Helical" evidence="9">
    <location>
        <begin position="26"/>
        <end position="50"/>
    </location>
</feature>
<dbReference type="SUPFAM" id="SSF161098">
    <property type="entry name" value="MetI-like"/>
    <property type="match status" value="1"/>
</dbReference>
<dbReference type="GO" id="GO:0005315">
    <property type="term" value="F:phosphate transmembrane transporter activity"/>
    <property type="evidence" value="ECO:0007669"/>
    <property type="project" value="InterPro"/>
</dbReference>
<keyword evidence="3" id="KW-0813">Transport</keyword>
<evidence type="ECO:0000256" key="1">
    <source>
        <dbReference type="ARBA" id="ARBA00004651"/>
    </source>
</evidence>
<dbReference type="KEGG" id="tmr:Tmar_1647"/>
<dbReference type="InterPro" id="IPR000515">
    <property type="entry name" value="MetI-like"/>
</dbReference>